<dbReference type="PANTHER" id="PTHR43481">
    <property type="entry name" value="FRUCTOSE-1-PHOSPHATE PHOSPHATASE"/>
    <property type="match status" value="1"/>
</dbReference>
<evidence type="ECO:0000313" key="2">
    <source>
        <dbReference type="Proteomes" id="UP000654345"/>
    </source>
</evidence>
<reference evidence="1 2" key="1">
    <citation type="journal article" date="2021" name="Int. J. Syst. Evol. Microbiol.">
        <title>Reticulibacter mediterranei gen. nov., sp. nov., within the new family Reticulibacteraceae fam. nov., and Ktedonospora formicarum gen. nov., sp. nov., Ktedonobacter robiniae sp. nov., Dictyobacter formicarum sp. nov. and Dictyobacter arantiisoli sp. nov., belonging to the class Ktedonobacteria.</title>
        <authorList>
            <person name="Yabe S."/>
            <person name="Zheng Y."/>
            <person name="Wang C.M."/>
            <person name="Sakai Y."/>
            <person name="Abe K."/>
            <person name="Yokota A."/>
            <person name="Donadio S."/>
            <person name="Cavaletti L."/>
            <person name="Monciardini P."/>
        </authorList>
    </citation>
    <scope>NUCLEOTIDE SEQUENCE [LARGE SCALE GENOMIC DNA]</scope>
    <source>
        <strain evidence="1 2">SOSP1-30</strain>
    </source>
</reference>
<dbReference type="InterPro" id="IPR006439">
    <property type="entry name" value="HAD-SF_hydro_IA"/>
</dbReference>
<keyword evidence="2" id="KW-1185">Reference proteome</keyword>
<dbReference type="Gene3D" id="1.10.150.240">
    <property type="entry name" value="Putative phosphatase, domain 2"/>
    <property type="match status" value="1"/>
</dbReference>
<evidence type="ECO:0000313" key="1">
    <source>
        <dbReference type="EMBL" id="GHO60304.1"/>
    </source>
</evidence>
<dbReference type="CDD" id="cd07527">
    <property type="entry name" value="HAD_ScGPP-like"/>
    <property type="match status" value="1"/>
</dbReference>
<dbReference type="Pfam" id="PF00702">
    <property type="entry name" value="Hydrolase"/>
    <property type="match status" value="1"/>
</dbReference>
<sequence>MQRFHCDAILFDLDGVLVDSTACVERLWYQWAVRHGFDAQEVIACAHGRSTVDTMRAVAPTLAIEGEARRMEQAEIEDTQGLVSITGAADLLTALAPFQWAVVTSGSRALATTRLRAVGLPLPLIFITAEDVAQGKPYPEGYVMAANLLGVIPQRCVVIEDAPAGIQAAHKAHMTAIAVASTHQPSELQAARVCVPSLAALHVNHQKGLDQVKPSLTITITRTIYDQLHAL</sequence>
<dbReference type="Gene3D" id="3.40.50.1000">
    <property type="entry name" value="HAD superfamily/HAD-like"/>
    <property type="match status" value="1"/>
</dbReference>
<dbReference type="RefSeq" id="WP_201376463.1">
    <property type="nucleotide sequence ID" value="NZ_BNJG01000005.1"/>
</dbReference>
<dbReference type="InterPro" id="IPR051806">
    <property type="entry name" value="HAD-like_SPP"/>
</dbReference>
<protein>
    <submittedName>
        <fullName evidence="1">Haloacid dehalogenase</fullName>
    </submittedName>
</protein>
<dbReference type="EMBL" id="BNJG01000005">
    <property type="protein sequence ID" value="GHO60304.1"/>
    <property type="molecule type" value="Genomic_DNA"/>
</dbReference>
<dbReference type="SUPFAM" id="SSF56784">
    <property type="entry name" value="HAD-like"/>
    <property type="match status" value="1"/>
</dbReference>
<name>A0ABQ3V550_9CHLR</name>
<dbReference type="Proteomes" id="UP000654345">
    <property type="component" value="Unassembled WGS sequence"/>
</dbReference>
<dbReference type="SFLD" id="SFLDG01129">
    <property type="entry name" value="C1.5:_HAD__Beta-PGM__Phosphata"/>
    <property type="match status" value="1"/>
</dbReference>
<gene>
    <name evidence="1" type="ORF">KSB_87790</name>
</gene>
<dbReference type="InterPro" id="IPR036412">
    <property type="entry name" value="HAD-like_sf"/>
</dbReference>
<comment type="caution">
    <text evidence="1">The sequence shown here is derived from an EMBL/GenBank/DDBJ whole genome shotgun (WGS) entry which is preliminary data.</text>
</comment>
<proteinExistence type="predicted"/>
<dbReference type="InterPro" id="IPR023214">
    <property type="entry name" value="HAD_sf"/>
</dbReference>
<dbReference type="SFLD" id="SFLDS00003">
    <property type="entry name" value="Haloacid_Dehalogenase"/>
    <property type="match status" value="1"/>
</dbReference>
<dbReference type="NCBIfam" id="TIGR01509">
    <property type="entry name" value="HAD-SF-IA-v3"/>
    <property type="match status" value="1"/>
</dbReference>
<accession>A0ABQ3V550</accession>
<organism evidence="1 2">
    <name type="scientific">Ktedonobacter robiniae</name>
    <dbReference type="NCBI Taxonomy" id="2778365"/>
    <lineage>
        <taxon>Bacteria</taxon>
        <taxon>Bacillati</taxon>
        <taxon>Chloroflexota</taxon>
        <taxon>Ktedonobacteria</taxon>
        <taxon>Ktedonobacterales</taxon>
        <taxon>Ktedonobacteraceae</taxon>
        <taxon>Ktedonobacter</taxon>
    </lineage>
</organism>
<dbReference type="InterPro" id="IPR023198">
    <property type="entry name" value="PGP-like_dom2"/>
</dbReference>
<dbReference type="PANTHER" id="PTHR43481:SF4">
    <property type="entry name" value="GLYCEROL-1-PHOSPHATE PHOSPHOHYDROLASE 1-RELATED"/>
    <property type="match status" value="1"/>
</dbReference>